<name>A0A1M5XFD7_9BACT</name>
<protein>
    <submittedName>
        <fullName evidence="1">Uncharacterized protein</fullName>
    </submittedName>
</protein>
<dbReference type="RefSeq" id="WP_073142906.1">
    <property type="nucleotide sequence ID" value="NZ_FQWQ01000006.1"/>
</dbReference>
<dbReference type="Proteomes" id="UP000184212">
    <property type="component" value="Unassembled WGS sequence"/>
</dbReference>
<accession>A0A1M5XFD7</accession>
<organism evidence="1 2">
    <name type="scientific">Chryseolinea serpens</name>
    <dbReference type="NCBI Taxonomy" id="947013"/>
    <lineage>
        <taxon>Bacteria</taxon>
        <taxon>Pseudomonadati</taxon>
        <taxon>Bacteroidota</taxon>
        <taxon>Cytophagia</taxon>
        <taxon>Cytophagales</taxon>
        <taxon>Fulvivirgaceae</taxon>
        <taxon>Chryseolinea</taxon>
    </lineage>
</organism>
<proteinExistence type="predicted"/>
<dbReference type="EMBL" id="FQWQ01000006">
    <property type="protein sequence ID" value="SHH98585.1"/>
    <property type="molecule type" value="Genomic_DNA"/>
</dbReference>
<dbReference type="OrthoDB" id="1446682at2"/>
<gene>
    <name evidence="1" type="ORF">SAMN04488109_6494</name>
</gene>
<dbReference type="AlphaFoldDB" id="A0A1M5XFD7"/>
<keyword evidence="2" id="KW-1185">Reference proteome</keyword>
<reference evidence="1 2" key="1">
    <citation type="submission" date="2016-11" db="EMBL/GenBank/DDBJ databases">
        <authorList>
            <person name="Jaros S."/>
            <person name="Januszkiewicz K."/>
            <person name="Wedrychowicz H."/>
        </authorList>
    </citation>
    <scope>NUCLEOTIDE SEQUENCE [LARGE SCALE GENOMIC DNA]</scope>
    <source>
        <strain evidence="1 2">DSM 24574</strain>
    </source>
</reference>
<evidence type="ECO:0000313" key="1">
    <source>
        <dbReference type="EMBL" id="SHH98585.1"/>
    </source>
</evidence>
<evidence type="ECO:0000313" key="2">
    <source>
        <dbReference type="Proteomes" id="UP000184212"/>
    </source>
</evidence>
<sequence length="73" mass="8196">MGRPPVLPKKKKDGFYLELRNKGAKSGIIVIRDTKEAMMQAARQYENTKDVIILGEHKNGKKVEEGRKKVASA</sequence>